<evidence type="ECO:0000313" key="3">
    <source>
        <dbReference type="Proteomes" id="UP000023152"/>
    </source>
</evidence>
<proteinExistence type="predicted"/>
<comment type="caution">
    <text evidence="2">The sequence shown here is derived from an EMBL/GenBank/DDBJ whole genome shotgun (WGS) entry which is preliminary data.</text>
</comment>
<accession>X6LHE6</accession>
<feature type="non-terminal residue" evidence="2">
    <location>
        <position position="244"/>
    </location>
</feature>
<sequence>LFVIYIIIIIIIIIKYSKDIYTHAHICISQLSMNSTTKYGKEITERQNAIKRQIAKKNVEKMQLKEEADAAVMRYGTCMGEYNNLCLIESELEMELQQNQQHMTQINETNALNGTLLKCCDEFNIKLQQLIEDSQKWKEKQWSELEKKWSVWNSQEIAIFVAHTLKCKKSKRLDRTSLLKMSKNDWMDIFNLETFSQACLIHDSFTQICNKYPIHVIDSADNNAQQDIPKEFLCPLSNCIMKDP</sequence>
<gene>
    <name evidence="2" type="ORF">RFI_37304</name>
</gene>
<name>X6LHE6_RETFI</name>
<dbReference type="GO" id="GO:0016567">
    <property type="term" value="P:protein ubiquitination"/>
    <property type="evidence" value="ECO:0007669"/>
    <property type="project" value="InterPro"/>
</dbReference>
<evidence type="ECO:0000313" key="2">
    <source>
        <dbReference type="EMBL" id="ETO00155.1"/>
    </source>
</evidence>
<keyword evidence="3" id="KW-1185">Reference proteome</keyword>
<dbReference type="Proteomes" id="UP000023152">
    <property type="component" value="Unassembled WGS sequence"/>
</dbReference>
<dbReference type="EMBL" id="ASPP01041803">
    <property type="protein sequence ID" value="ETO00155.1"/>
    <property type="molecule type" value="Genomic_DNA"/>
</dbReference>
<feature type="domain" description="U-box" evidence="1">
    <location>
        <begin position="227"/>
        <end position="244"/>
    </location>
</feature>
<protein>
    <recommendedName>
        <fullName evidence="1">U-box domain-containing protein</fullName>
    </recommendedName>
</protein>
<dbReference type="AlphaFoldDB" id="X6LHE6"/>
<evidence type="ECO:0000259" key="1">
    <source>
        <dbReference type="PROSITE" id="PS51698"/>
    </source>
</evidence>
<feature type="non-terminal residue" evidence="2">
    <location>
        <position position="1"/>
    </location>
</feature>
<reference evidence="2 3" key="1">
    <citation type="journal article" date="2013" name="Curr. Biol.">
        <title>The Genome of the Foraminiferan Reticulomyxa filosa.</title>
        <authorList>
            <person name="Glockner G."/>
            <person name="Hulsmann N."/>
            <person name="Schleicher M."/>
            <person name="Noegel A.A."/>
            <person name="Eichinger L."/>
            <person name="Gallinger C."/>
            <person name="Pawlowski J."/>
            <person name="Sierra R."/>
            <person name="Euteneuer U."/>
            <person name="Pillet L."/>
            <person name="Moustafa A."/>
            <person name="Platzer M."/>
            <person name="Groth M."/>
            <person name="Szafranski K."/>
            <person name="Schliwa M."/>
        </authorList>
    </citation>
    <scope>NUCLEOTIDE SEQUENCE [LARGE SCALE GENOMIC DNA]</scope>
</reference>
<dbReference type="PROSITE" id="PS51698">
    <property type="entry name" value="U_BOX"/>
    <property type="match status" value="1"/>
</dbReference>
<organism evidence="2 3">
    <name type="scientific">Reticulomyxa filosa</name>
    <dbReference type="NCBI Taxonomy" id="46433"/>
    <lineage>
        <taxon>Eukaryota</taxon>
        <taxon>Sar</taxon>
        <taxon>Rhizaria</taxon>
        <taxon>Retaria</taxon>
        <taxon>Foraminifera</taxon>
        <taxon>Monothalamids</taxon>
        <taxon>Reticulomyxidae</taxon>
        <taxon>Reticulomyxa</taxon>
    </lineage>
</organism>
<dbReference type="InterPro" id="IPR003613">
    <property type="entry name" value="Ubox_domain"/>
</dbReference>
<dbReference type="GO" id="GO:0004842">
    <property type="term" value="F:ubiquitin-protein transferase activity"/>
    <property type="evidence" value="ECO:0007669"/>
    <property type="project" value="InterPro"/>
</dbReference>